<name>A0A011Q927_ACCRE</name>
<comment type="caution">
    <text evidence="3">The sequence shown here is derived from an EMBL/GenBank/DDBJ whole genome shotgun (WGS) entry which is preliminary data.</text>
</comment>
<feature type="domain" description="RNA polymerase sigma-70 region 4" evidence="2">
    <location>
        <begin position="71"/>
        <end position="115"/>
    </location>
</feature>
<dbReference type="AlphaFoldDB" id="A0A011Q927"/>
<accession>A0A011Q927</accession>
<dbReference type="EMBL" id="JEMY01000052">
    <property type="protein sequence ID" value="EXI85655.1"/>
    <property type="molecule type" value="Genomic_DNA"/>
</dbReference>
<evidence type="ECO:0000313" key="4">
    <source>
        <dbReference type="Proteomes" id="UP000022141"/>
    </source>
</evidence>
<dbReference type="InterPro" id="IPR000943">
    <property type="entry name" value="RNA_pol_sigma70"/>
</dbReference>
<dbReference type="PRINTS" id="PR00046">
    <property type="entry name" value="SIGMA70FCT"/>
</dbReference>
<keyword evidence="1" id="KW-0175">Coiled coil</keyword>
<gene>
    <name evidence="3" type="ORF">AW11_03407</name>
</gene>
<protein>
    <submittedName>
        <fullName evidence="3">RNA polymerase sigma factor RpoS</fullName>
    </submittedName>
</protein>
<sequence length="150" mass="16510">MAANLRQRVTAVNGLLAAVYGEDARLSVLLERLGASAEEIGHFREHAVAEACDRVVDAVSTCFQGLRTGSRDFLVLSRRLGLDGDVATLQEVGDELGVTRERVRQLEERARLKCRALRNRDAVEACLLEILALTRRRSLSRNPSAPDEGL</sequence>
<organism evidence="3 4">
    <name type="scientific">Accumulibacter regalis</name>
    <dbReference type="NCBI Taxonomy" id="522306"/>
    <lineage>
        <taxon>Bacteria</taxon>
        <taxon>Pseudomonadati</taxon>
        <taxon>Pseudomonadota</taxon>
        <taxon>Betaproteobacteria</taxon>
        <taxon>Candidatus Accumulibacter</taxon>
    </lineage>
</organism>
<reference evidence="3" key="1">
    <citation type="submission" date="2014-02" db="EMBL/GenBank/DDBJ databases">
        <title>Expanding our view of genomic diversity in Candidatus Accumulibacter clades.</title>
        <authorList>
            <person name="Skennerton C.T."/>
            <person name="Barr J.J."/>
            <person name="Slater F.R."/>
            <person name="Bond P.L."/>
            <person name="Tyson G.W."/>
        </authorList>
    </citation>
    <scope>NUCLEOTIDE SEQUENCE [LARGE SCALE GENOMIC DNA]</scope>
</reference>
<dbReference type="GO" id="GO:0006352">
    <property type="term" value="P:DNA-templated transcription initiation"/>
    <property type="evidence" value="ECO:0007669"/>
    <property type="project" value="InterPro"/>
</dbReference>
<evidence type="ECO:0000313" key="3">
    <source>
        <dbReference type="EMBL" id="EXI85655.1"/>
    </source>
</evidence>
<keyword evidence="4" id="KW-1185">Reference proteome</keyword>
<dbReference type="SUPFAM" id="SSF88659">
    <property type="entry name" value="Sigma3 and sigma4 domains of RNA polymerase sigma factors"/>
    <property type="match status" value="1"/>
</dbReference>
<dbReference type="Gene3D" id="1.10.10.10">
    <property type="entry name" value="Winged helix-like DNA-binding domain superfamily/Winged helix DNA-binding domain"/>
    <property type="match status" value="1"/>
</dbReference>
<feature type="coiled-coil region" evidence="1">
    <location>
        <begin position="89"/>
        <end position="120"/>
    </location>
</feature>
<evidence type="ECO:0000256" key="1">
    <source>
        <dbReference type="SAM" id="Coils"/>
    </source>
</evidence>
<dbReference type="Pfam" id="PF04545">
    <property type="entry name" value="Sigma70_r4"/>
    <property type="match status" value="1"/>
</dbReference>
<dbReference type="InterPro" id="IPR036388">
    <property type="entry name" value="WH-like_DNA-bd_sf"/>
</dbReference>
<proteinExistence type="predicted"/>
<dbReference type="GO" id="GO:0003700">
    <property type="term" value="F:DNA-binding transcription factor activity"/>
    <property type="evidence" value="ECO:0007669"/>
    <property type="project" value="InterPro"/>
</dbReference>
<dbReference type="InterPro" id="IPR007630">
    <property type="entry name" value="RNA_pol_sigma70_r4"/>
</dbReference>
<dbReference type="InterPro" id="IPR013324">
    <property type="entry name" value="RNA_pol_sigma_r3/r4-like"/>
</dbReference>
<evidence type="ECO:0000259" key="2">
    <source>
        <dbReference type="Pfam" id="PF04545"/>
    </source>
</evidence>
<dbReference type="STRING" id="1454004.AW11_03407"/>
<dbReference type="Proteomes" id="UP000022141">
    <property type="component" value="Unassembled WGS sequence"/>
</dbReference>